<gene>
    <name evidence="1" type="ORF">E2C01_076550</name>
</gene>
<protein>
    <submittedName>
        <fullName evidence="1">Uncharacterized protein</fullName>
    </submittedName>
</protein>
<dbReference type="EMBL" id="VSRR010058372">
    <property type="protein sequence ID" value="MPC81911.1"/>
    <property type="molecule type" value="Genomic_DNA"/>
</dbReference>
<organism evidence="1 2">
    <name type="scientific">Portunus trituberculatus</name>
    <name type="common">Swimming crab</name>
    <name type="synonym">Neptunus trituberculatus</name>
    <dbReference type="NCBI Taxonomy" id="210409"/>
    <lineage>
        <taxon>Eukaryota</taxon>
        <taxon>Metazoa</taxon>
        <taxon>Ecdysozoa</taxon>
        <taxon>Arthropoda</taxon>
        <taxon>Crustacea</taxon>
        <taxon>Multicrustacea</taxon>
        <taxon>Malacostraca</taxon>
        <taxon>Eumalacostraca</taxon>
        <taxon>Eucarida</taxon>
        <taxon>Decapoda</taxon>
        <taxon>Pleocyemata</taxon>
        <taxon>Brachyura</taxon>
        <taxon>Eubrachyura</taxon>
        <taxon>Portunoidea</taxon>
        <taxon>Portunidae</taxon>
        <taxon>Portuninae</taxon>
        <taxon>Portunus</taxon>
    </lineage>
</organism>
<keyword evidence="2" id="KW-1185">Reference proteome</keyword>
<reference evidence="1 2" key="1">
    <citation type="submission" date="2019-05" db="EMBL/GenBank/DDBJ databases">
        <title>Another draft genome of Portunus trituberculatus and its Hox gene families provides insights of decapod evolution.</title>
        <authorList>
            <person name="Jeong J.-H."/>
            <person name="Song I."/>
            <person name="Kim S."/>
            <person name="Choi T."/>
            <person name="Kim D."/>
            <person name="Ryu S."/>
            <person name="Kim W."/>
        </authorList>
    </citation>
    <scope>NUCLEOTIDE SEQUENCE [LARGE SCALE GENOMIC DNA]</scope>
    <source>
        <tissue evidence="1">Muscle</tissue>
    </source>
</reference>
<dbReference type="Proteomes" id="UP000324222">
    <property type="component" value="Unassembled WGS sequence"/>
</dbReference>
<comment type="caution">
    <text evidence="1">The sequence shown here is derived from an EMBL/GenBank/DDBJ whole genome shotgun (WGS) entry which is preliminary data.</text>
</comment>
<evidence type="ECO:0000313" key="1">
    <source>
        <dbReference type="EMBL" id="MPC81911.1"/>
    </source>
</evidence>
<accession>A0A5B7I902</accession>
<proteinExistence type="predicted"/>
<evidence type="ECO:0000313" key="2">
    <source>
        <dbReference type="Proteomes" id="UP000324222"/>
    </source>
</evidence>
<dbReference type="AlphaFoldDB" id="A0A5B7I902"/>
<sequence>MASFGKDQHHHQVWLSRYTAIAHHCFVRSSPLSCCSSSSCCSSFSSSSSTPEWNYSSRGRFLGVRKVVRAL</sequence>
<name>A0A5B7I902_PORTR</name>